<comment type="caution">
    <text evidence="1">The sequence shown here is derived from an EMBL/GenBank/DDBJ whole genome shotgun (WGS) entry which is preliminary data.</text>
</comment>
<keyword evidence="2" id="KW-1185">Reference proteome</keyword>
<accession>A0AAD4Z9C1</accession>
<sequence>MGLVIEGVRLHPAESFRDRLPNTNFGVPMESEASELPKGVVLDGGGHVHIRHITPSPLINVGYYNPPLLGTRRSRRHTRTTQQIDSDTKLSHPEIGSAVARYCPLSAPYLSSQFYFWELTSNFSVGHPSWYCSNPNLLNFRVPMESEARWRWTCTYKAHHPLSVGRCGMLQSRFTSA</sequence>
<name>A0AAD4Z9C1_PRUDU</name>
<evidence type="ECO:0000313" key="1">
    <source>
        <dbReference type="EMBL" id="KAI5338362.1"/>
    </source>
</evidence>
<proteinExistence type="predicted"/>
<evidence type="ECO:0000313" key="2">
    <source>
        <dbReference type="Proteomes" id="UP001054821"/>
    </source>
</evidence>
<organism evidence="1 2">
    <name type="scientific">Prunus dulcis</name>
    <name type="common">Almond</name>
    <name type="synonym">Amygdalus dulcis</name>
    <dbReference type="NCBI Taxonomy" id="3755"/>
    <lineage>
        <taxon>Eukaryota</taxon>
        <taxon>Viridiplantae</taxon>
        <taxon>Streptophyta</taxon>
        <taxon>Embryophyta</taxon>
        <taxon>Tracheophyta</taxon>
        <taxon>Spermatophyta</taxon>
        <taxon>Magnoliopsida</taxon>
        <taxon>eudicotyledons</taxon>
        <taxon>Gunneridae</taxon>
        <taxon>Pentapetalae</taxon>
        <taxon>rosids</taxon>
        <taxon>fabids</taxon>
        <taxon>Rosales</taxon>
        <taxon>Rosaceae</taxon>
        <taxon>Amygdaloideae</taxon>
        <taxon>Amygdaleae</taxon>
        <taxon>Prunus</taxon>
    </lineage>
</organism>
<protein>
    <submittedName>
        <fullName evidence="1">Uncharacterized protein</fullName>
    </submittedName>
</protein>
<dbReference type="Proteomes" id="UP001054821">
    <property type="component" value="Chromosome 3"/>
</dbReference>
<reference evidence="1 2" key="1">
    <citation type="journal article" date="2022" name="G3 (Bethesda)">
        <title>Whole-genome sequence and methylome profiling of the almond [Prunus dulcis (Mill.) D.A. Webb] cultivar 'Nonpareil'.</title>
        <authorList>
            <person name="D'Amico-Willman K.M."/>
            <person name="Ouma W.Z."/>
            <person name="Meulia T."/>
            <person name="Sideli G.M."/>
            <person name="Gradziel T.M."/>
            <person name="Fresnedo-Ramirez J."/>
        </authorList>
    </citation>
    <scope>NUCLEOTIDE SEQUENCE [LARGE SCALE GENOMIC DNA]</scope>
    <source>
        <strain evidence="1">Clone GOH B32 T37-40</strain>
    </source>
</reference>
<gene>
    <name evidence="1" type="ORF">L3X38_017633</name>
</gene>
<dbReference type="AlphaFoldDB" id="A0AAD4Z9C1"/>
<dbReference type="EMBL" id="JAJFAZ020000003">
    <property type="protein sequence ID" value="KAI5338362.1"/>
    <property type="molecule type" value="Genomic_DNA"/>
</dbReference>